<evidence type="ECO:0000256" key="10">
    <source>
        <dbReference type="RuleBase" id="RU363032"/>
    </source>
</evidence>
<dbReference type="InterPro" id="IPR000515">
    <property type="entry name" value="MetI-like"/>
</dbReference>
<evidence type="ECO:0000256" key="5">
    <source>
        <dbReference type="ARBA" id="ARBA00022856"/>
    </source>
</evidence>
<dbReference type="InParanoid" id="A0A5R8QB71"/>
<dbReference type="OrthoDB" id="9797472at2"/>
<feature type="transmembrane region" description="Helical" evidence="10">
    <location>
        <begin position="248"/>
        <end position="269"/>
    </location>
</feature>
<dbReference type="InterPro" id="IPR025966">
    <property type="entry name" value="OppC_N"/>
</dbReference>
<evidence type="ECO:0000313" key="12">
    <source>
        <dbReference type="EMBL" id="TLG73829.1"/>
    </source>
</evidence>
<dbReference type="SUPFAM" id="SSF161098">
    <property type="entry name" value="MetI-like"/>
    <property type="match status" value="1"/>
</dbReference>
<dbReference type="Gene3D" id="1.10.3720.10">
    <property type="entry name" value="MetI-like"/>
    <property type="match status" value="1"/>
</dbReference>
<dbReference type="PROSITE" id="PS50928">
    <property type="entry name" value="ABC_TM1"/>
    <property type="match status" value="1"/>
</dbReference>
<dbReference type="InterPro" id="IPR050366">
    <property type="entry name" value="BP-dependent_transpt_permease"/>
</dbReference>
<dbReference type="AlphaFoldDB" id="A0A5R8QB71"/>
<feature type="transmembrane region" description="Helical" evidence="10">
    <location>
        <begin position="50"/>
        <end position="69"/>
    </location>
</feature>
<feature type="transmembrane region" description="Helical" evidence="10">
    <location>
        <begin position="174"/>
        <end position="192"/>
    </location>
</feature>
<dbReference type="EMBL" id="VBWP01000005">
    <property type="protein sequence ID" value="TLG73829.1"/>
    <property type="molecule type" value="Genomic_DNA"/>
</dbReference>
<keyword evidence="6" id="KW-0653">Protein transport</keyword>
<keyword evidence="2 10" id="KW-0813">Transport</keyword>
<comment type="subcellular location">
    <subcellularLocation>
        <location evidence="1 10">Cell membrane</location>
        <topology evidence="1 10">Multi-pass membrane protein</topology>
    </subcellularLocation>
</comment>
<dbReference type="CDD" id="cd06261">
    <property type="entry name" value="TM_PBP2"/>
    <property type="match status" value="1"/>
</dbReference>
<feature type="transmembrane region" description="Helical" evidence="10">
    <location>
        <begin position="139"/>
        <end position="162"/>
    </location>
</feature>
<dbReference type="Pfam" id="PF00528">
    <property type="entry name" value="BPD_transp_1"/>
    <property type="match status" value="1"/>
</dbReference>
<organism evidence="12 13">
    <name type="scientific">Culicoidibacter larvae</name>
    <dbReference type="NCBI Taxonomy" id="2579976"/>
    <lineage>
        <taxon>Bacteria</taxon>
        <taxon>Bacillati</taxon>
        <taxon>Bacillota</taxon>
        <taxon>Culicoidibacteria</taxon>
        <taxon>Culicoidibacterales</taxon>
        <taxon>Culicoidibacteraceae</taxon>
        <taxon>Culicoidibacter</taxon>
    </lineage>
</organism>
<sequence>MEKNLQTQPLDEKLFEFSNTDHADNEEIKGKSVGFWQGAMRRLVKQKISMISLILIVIFVAGAIIIPWGKDAEIKYQDPKIQNLPPKIPGLSSLGIFDGTRNGVDVYAQKGVTRDYYFGTDDLGRDLWLRVWAGLRTSLLIALIVTTVEFVLGAIIGGISGYFGKTADMVIQRVLDVLVNIPVLIVLLIVSMAMGQGFWPLVLGLSFTAWIGFSRLVRAQILKYKDHEFVLASRTLGANHKRIIFDHLFPNMVSVFIVALALDFPAVILSEAFYTLLGLGLPAGEISLGQLIVENVGKLQTFPYQLIIPTVFMGLISLTFNLIGNGLRDALDPKLKDR</sequence>
<accession>A0A5R8QB71</accession>
<evidence type="ECO:0000259" key="11">
    <source>
        <dbReference type="PROSITE" id="PS50928"/>
    </source>
</evidence>
<comment type="caution">
    <text evidence="12">The sequence shown here is derived from an EMBL/GenBank/DDBJ whole genome shotgun (WGS) entry which is preliminary data.</text>
</comment>
<name>A0A5R8QB71_9FIRM</name>
<feature type="domain" description="ABC transmembrane type-1" evidence="11">
    <location>
        <begin position="135"/>
        <end position="324"/>
    </location>
</feature>
<dbReference type="GO" id="GO:0015031">
    <property type="term" value="P:protein transport"/>
    <property type="evidence" value="ECO:0007669"/>
    <property type="project" value="UniProtKB-KW"/>
</dbReference>
<feature type="transmembrane region" description="Helical" evidence="10">
    <location>
        <begin position="198"/>
        <end position="217"/>
    </location>
</feature>
<dbReference type="GO" id="GO:0055085">
    <property type="term" value="P:transmembrane transport"/>
    <property type="evidence" value="ECO:0007669"/>
    <property type="project" value="InterPro"/>
</dbReference>
<evidence type="ECO:0000256" key="6">
    <source>
        <dbReference type="ARBA" id="ARBA00022927"/>
    </source>
</evidence>
<evidence type="ECO:0000256" key="4">
    <source>
        <dbReference type="ARBA" id="ARBA00022692"/>
    </source>
</evidence>
<dbReference type="FunCoup" id="A0A5R8QB71">
    <property type="interactions" value="306"/>
</dbReference>
<feature type="transmembrane region" description="Helical" evidence="10">
    <location>
        <begin position="306"/>
        <end position="327"/>
    </location>
</feature>
<proteinExistence type="inferred from homology"/>
<keyword evidence="4 10" id="KW-0812">Transmembrane</keyword>
<evidence type="ECO:0000256" key="2">
    <source>
        <dbReference type="ARBA" id="ARBA00022448"/>
    </source>
</evidence>
<evidence type="ECO:0000256" key="8">
    <source>
        <dbReference type="ARBA" id="ARBA00023136"/>
    </source>
</evidence>
<protein>
    <submittedName>
        <fullName evidence="12">ABC transporter permease</fullName>
    </submittedName>
</protein>
<dbReference type="InterPro" id="IPR035906">
    <property type="entry name" value="MetI-like_sf"/>
</dbReference>
<dbReference type="Pfam" id="PF12911">
    <property type="entry name" value="OppC_N"/>
    <property type="match status" value="1"/>
</dbReference>
<dbReference type="PANTHER" id="PTHR43386">
    <property type="entry name" value="OLIGOPEPTIDE TRANSPORT SYSTEM PERMEASE PROTEIN APPC"/>
    <property type="match status" value="1"/>
</dbReference>
<dbReference type="RefSeq" id="WP_138190966.1">
    <property type="nucleotide sequence ID" value="NZ_VBWP01000005.1"/>
</dbReference>
<dbReference type="GO" id="GO:0015833">
    <property type="term" value="P:peptide transport"/>
    <property type="evidence" value="ECO:0007669"/>
    <property type="project" value="UniProtKB-KW"/>
</dbReference>
<keyword evidence="5" id="KW-0571">Peptide transport</keyword>
<evidence type="ECO:0000256" key="7">
    <source>
        <dbReference type="ARBA" id="ARBA00022989"/>
    </source>
</evidence>
<dbReference type="Proteomes" id="UP000306912">
    <property type="component" value="Unassembled WGS sequence"/>
</dbReference>
<evidence type="ECO:0000256" key="1">
    <source>
        <dbReference type="ARBA" id="ARBA00004651"/>
    </source>
</evidence>
<evidence type="ECO:0000256" key="3">
    <source>
        <dbReference type="ARBA" id="ARBA00022475"/>
    </source>
</evidence>
<gene>
    <name evidence="12" type="ORF">FEZ08_06760</name>
</gene>
<evidence type="ECO:0000313" key="13">
    <source>
        <dbReference type="Proteomes" id="UP000306912"/>
    </source>
</evidence>
<dbReference type="PANTHER" id="PTHR43386:SF24">
    <property type="entry name" value="OLIGOPEPTIDE TRANSPORT SYSTEM PERMEASE PROTEIN AMID"/>
    <property type="match status" value="1"/>
</dbReference>
<evidence type="ECO:0000256" key="9">
    <source>
        <dbReference type="ARBA" id="ARBA00024202"/>
    </source>
</evidence>
<reference evidence="12 13" key="1">
    <citation type="submission" date="2019-05" db="EMBL/GenBank/DDBJ databases">
        <title>Culicoidintestinum kansasii gen. nov., sp. nov. from the gastrointestinal tract of the biting midge, Culicoides sonorensis.</title>
        <authorList>
            <person name="Neupane S."/>
            <person name="Ghosh A."/>
            <person name="Gunther S."/>
            <person name="Martin K."/>
            <person name="Zurek L."/>
        </authorList>
    </citation>
    <scope>NUCLEOTIDE SEQUENCE [LARGE SCALE GENOMIC DNA]</scope>
    <source>
        <strain evidence="12 13">CS-1</strain>
    </source>
</reference>
<keyword evidence="13" id="KW-1185">Reference proteome</keyword>
<comment type="similarity">
    <text evidence="9">Belongs to the binding-protein-dependent transport system permease family. OppBC subfamily.</text>
</comment>
<keyword evidence="8 10" id="KW-0472">Membrane</keyword>
<keyword evidence="7 10" id="KW-1133">Transmembrane helix</keyword>
<keyword evidence="3" id="KW-1003">Cell membrane</keyword>
<dbReference type="GO" id="GO:0005886">
    <property type="term" value="C:plasma membrane"/>
    <property type="evidence" value="ECO:0007669"/>
    <property type="project" value="UniProtKB-SubCell"/>
</dbReference>